<feature type="compositionally biased region" description="Polar residues" evidence="1">
    <location>
        <begin position="406"/>
        <end position="426"/>
    </location>
</feature>
<feature type="compositionally biased region" description="Low complexity" evidence="1">
    <location>
        <begin position="663"/>
        <end position="676"/>
    </location>
</feature>
<feature type="compositionally biased region" description="Polar residues" evidence="1">
    <location>
        <begin position="236"/>
        <end position="256"/>
    </location>
</feature>
<keyword evidence="3" id="KW-1185">Reference proteome</keyword>
<comment type="caution">
    <text evidence="2">The sequence shown here is derived from an EMBL/GenBank/DDBJ whole genome shotgun (WGS) entry which is preliminary data.</text>
</comment>
<reference evidence="2 3" key="1">
    <citation type="submission" date="2015-08" db="EMBL/GenBank/DDBJ databases">
        <title>Next Generation Sequencing and Analysis of the Genome of Puccinia sorghi L Schw, the Causal Agent of Maize Common Rust.</title>
        <authorList>
            <person name="Rochi L."/>
            <person name="Burguener G."/>
            <person name="Darino M."/>
            <person name="Turjanski A."/>
            <person name="Kreff E."/>
            <person name="Dieguez M.J."/>
            <person name="Sacco F."/>
        </authorList>
    </citation>
    <scope>NUCLEOTIDE SEQUENCE [LARGE SCALE GENOMIC DNA]</scope>
    <source>
        <strain evidence="2 3">RO10H11247</strain>
    </source>
</reference>
<dbReference type="OrthoDB" id="2504796at2759"/>
<evidence type="ECO:0000256" key="1">
    <source>
        <dbReference type="SAM" id="MobiDB-lite"/>
    </source>
</evidence>
<organism evidence="2 3">
    <name type="scientific">Puccinia sorghi</name>
    <dbReference type="NCBI Taxonomy" id="27349"/>
    <lineage>
        <taxon>Eukaryota</taxon>
        <taxon>Fungi</taxon>
        <taxon>Dikarya</taxon>
        <taxon>Basidiomycota</taxon>
        <taxon>Pucciniomycotina</taxon>
        <taxon>Pucciniomycetes</taxon>
        <taxon>Pucciniales</taxon>
        <taxon>Pucciniaceae</taxon>
        <taxon>Puccinia</taxon>
    </lineage>
</organism>
<feature type="compositionally biased region" description="Pro residues" evidence="1">
    <location>
        <begin position="310"/>
        <end position="327"/>
    </location>
</feature>
<accession>A0A0L6UID5</accession>
<feature type="compositionally biased region" description="Basic and acidic residues" evidence="1">
    <location>
        <begin position="182"/>
        <end position="204"/>
    </location>
</feature>
<protein>
    <submittedName>
        <fullName evidence="2">Uncharacterized protein</fullName>
    </submittedName>
</protein>
<feature type="compositionally biased region" description="Basic and acidic residues" evidence="1">
    <location>
        <begin position="505"/>
        <end position="515"/>
    </location>
</feature>
<feature type="region of interest" description="Disordered" evidence="1">
    <location>
        <begin position="131"/>
        <end position="754"/>
    </location>
</feature>
<feature type="compositionally biased region" description="Low complexity" evidence="1">
    <location>
        <begin position="713"/>
        <end position="725"/>
    </location>
</feature>
<feature type="compositionally biased region" description="Low complexity" evidence="1">
    <location>
        <begin position="15"/>
        <end position="29"/>
    </location>
</feature>
<feature type="compositionally biased region" description="Polar residues" evidence="1">
    <location>
        <begin position="461"/>
        <end position="472"/>
    </location>
</feature>
<proteinExistence type="predicted"/>
<feature type="compositionally biased region" description="Low complexity" evidence="1">
    <location>
        <begin position="101"/>
        <end position="112"/>
    </location>
</feature>
<feature type="compositionally biased region" description="Pro residues" evidence="1">
    <location>
        <begin position="258"/>
        <end position="272"/>
    </location>
</feature>
<sequence length="820" mass="88967">MSPLPHFLNLPLPQIPSDPSSSKSNNPQPLVFKLNLTAEQYQELLALDAEVEEGEEGGLRVEFDPSGKAALHLNPTRTLQLNPPRSGPSRTNRPEEIYRHTPSSTPSTSSSPLTGLFRIPTSTSIYHLQRIQPPSDPTIGTSTQSRPVEPPPAKANSKPSHHLPPNHNSQPPRPSRPSTDLNRSEKERIAGQRLKEKRLEDDRRKKEKQMVILPDVPPTAPATRKTRPTKPKAPSTHVSSLNGRQHTASSNTSSRNQPLPPVPASQPLPPRRALPGSQAGRQLAHGLNQHLANPSAALSKSVFPQSQPETLPPPQPLPAPAPPPVTLKPPTSNKRAKSSNPNQSLVADSKPSPTSEPPGATKLSTSTRPTYLSEQGEINHRLPDSTSQPAKPPTPLVATLKPNDSAKLSKTSPRLDSVSNGAQISPSIPEPAGPLPTHERTSSATSAHKRPVRRQALPASVSKSSGSPQVDSAPSPIGSDYPDPISKRHRPDPTPSLNRPKKTQRRDVNERRPLDDATVPLTQTDRPRPNGSTAGADDQPRKSGITVKKITVPVTAERNPAVMASHHEAAVTPPVTKKRVLDSESALPSNPLNKRARQEDGGSVSGSGLPTIRKMVRPPPPPTVEPDNTSQNGHVKKVKKKKKSKRPVDYTSSEVEEGEEPGEIVSTSSRSRPSVPAKTSNCHRPASEMESLKPAAPATQFDKPRDGPPLRQKALASPSLAAKPSNGYAEPTEKAPQLLSPPQPESAIDQPGSSPSYRSLRLMFYKLLKHYEFVCSRIEQYKQDRSTIPNLQDVEDLVVEVHGLETELDRLRNRLARNYL</sequence>
<evidence type="ECO:0000313" key="2">
    <source>
        <dbReference type="EMBL" id="KNZ48022.1"/>
    </source>
</evidence>
<dbReference type="VEuPathDB" id="FungiDB:VP01_596g7"/>
<evidence type="ECO:0000313" key="3">
    <source>
        <dbReference type="Proteomes" id="UP000037035"/>
    </source>
</evidence>
<dbReference type="Proteomes" id="UP000037035">
    <property type="component" value="Unassembled WGS sequence"/>
</dbReference>
<feature type="compositionally biased region" description="Polar residues" evidence="1">
    <location>
        <begin position="166"/>
        <end position="181"/>
    </location>
</feature>
<feature type="compositionally biased region" description="Basic residues" evidence="1">
    <location>
        <begin position="634"/>
        <end position="645"/>
    </location>
</feature>
<dbReference type="AlphaFoldDB" id="A0A0L6UID5"/>
<dbReference type="EMBL" id="LAVV01011240">
    <property type="protein sequence ID" value="KNZ48022.1"/>
    <property type="molecule type" value="Genomic_DNA"/>
</dbReference>
<name>A0A0L6UID5_9BASI</name>
<feature type="region of interest" description="Disordered" evidence="1">
    <location>
        <begin position="64"/>
        <end position="117"/>
    </location>
</feature>
<feature type="compositionally biased region" description="Polar residues" evidence="1">
    <location>
        <begin position="75"/>
        <end position="91"/>
    </location>
</feature>
<feature type="compositionally biased region" description="Polar residues" evidence="1">
    <location>
        <begin position="362"/>
        <end position="373"/>
    </location>
</feature>
<feature type="region of interest" description="Disordered" evidence="1">
    <location>
        <begin position="1"/>
        <end position="29"/>
    </location>
</feature>
<gene>
    <name evidence="2" type="ORF">VP01_596g7</name>
</gene>
<dbReference type="STRING" id="27349.A0A0L6UID5"/>